<dbReference type="AlphaFoldDB" id="Q95Y42"/>
<gene>
    <name evidence="1" type="ORF">CELE_Y71H2B.11</name>
    <name evidence="1 3" type="ORF">Y71H2B.11</name>
</gene>
<dbReference type="CTD" id="175379"/>
<dbReference type="RefSeq" id="NP_497588.2">
    <property type="nucleotide sequence ID" value="NM_065187.3"/>
</dbReference>
<dbReference type="PaxDb" id="6239-Y71H2B.11"/>
<keyword evidence="2" id="KW-1185">Reference proteome</keyword>
<dbReference type="EMBL" id="BX284603">
    <property type="protein sequence ID" value="CCD72409.1"/>
    <property type="molecule type" value="Genomic_DNA"/>
</dbReference>
<dbReference type="InParanoid" id="Q95Y42"/>
<sequence>MKVYEHSRKFNTVLLKIRNDWLFQFEIDNERFEFGRKGEGWLPLIRKNTALFDDDGFYKIYNFLFYMYSEKQKSLENLTVSFFHLNSADSNGLGASVLETILFQIESFTKLFKLTNVKMDGLTVTDCIRLLKKFDRDLLENILMNYCKNQMEEDEFKSLAEVVNEFNCLNSMEIVGIVRPDKNAATSSTWDKHFDNSKYEVKTTDYSWKLFRNKFSNSTHQHKAHLY</sequence>
<dbReference type="eggNOG" id="KOG2840">
    <property type="taxonomic scope" value="Eukaryota"/>
</dbReference>
<dbReference type="GeneID" id="175379"/>
<reference evidence="1 2" key="1">
    <citation type="journal article" date="1998" name="Science">
        <title>Genome sequence of the nematode C. elegans: a platform for investigating biology.</title>
        <authorList>
            <consortium name="The C. elegans sequencing consortium"/>
            <person name="Sulson J.E."/>
            <person name="Waterston R."/>
        </authorList>
    </citation>
    <scope>NUCLEOTIDE SEQUENCE [LARGE SCALE GENOMIC DNA]</scope>
    <source>
        <strain evidence="1 2">Bristol N2</strain>
    </source>
</reference>
<dbReference type="Proteomes" id="UP000001940">
    <property type="component" value="Chromosome III"/>
</dbReference>
<dbReference type="UCSC" id="Y71H2B.11">
    <property type="organism name" value="c. elegans"/>
</dbReference>
<protein>
    <submittedName>
        <fullName evidence="1">BTB domain-containing protein</fullName>
    </submittedName>
</protein>
<proteinExistence type="predicted"/>
<dbReference type="FunCoup" id="Q95Y42">
    <property type="interactions" value="3"/>
</dbReference>
<dbReference type="HOGENOM" id="CLU_1220667_0_0_1"/>
<evidence type="ECO:0000313" key="2">
    <source>
        <dbReference type="Proteomes" id="UP000001940"/>
    </source>
</evidence>
<dbReference type="KEGG" id="cel:CELE_Y71H2B.11"/>
<dbReference type="WormBase" id="Y71H2B.11">
    <property type="protein sequence ID" value="CE34427"/>
    <property type="gene ID" value="WBGene00022198"/>
</dbReference>
<accession>Q95Y42</accession>
<dbReference type="STRING" id="6239.Y71H2B.11.1"/>
<dbReference type="Bgee" id="WBGene00022198">
    <property type="expression patterns" value="Expressed in adult organism and 3 other cell types or tissues"/>
</dbReference>
<evidence type="ECO:0000313" key="3">
    <source>
        <dbReference type="WormBase" id="Y71H2B.11"/>
    </source>
</evidence>
<dbReference type="AGR" id="WB:WBGene00022198"/>
<evidence type="ECO:0000313" key="1">
    <source>
        <dbReference type="EMBL" id="CCD72409.1"/>
    </source>
</evidence>
<organism evidence="1 2">
    <name type="scientific">Caenorhabditis elegans</name>
    <dbReference type="NCBI Taxonomy" id="6239"/>
    <lineage>
        <taxon>Eukaryota</taxon>
        <taxon>Metazoa</taxon>
        <taxon>Ecdysozoa</taxon>
        <taxon>Nematoda</taxon>
        <taxon>Chromadorea</taxon>
        <taxon>Rhabditida</taxon>
        <taxon>Rhabditina</taxon>
        <taxon>Rhabditomorpha</taxon>
        <taxon>Rhabditoidea</taxon>
        <taxon>Rhabditidae</taxon>
        <taxon>Peloderinae</taxon>
        <taxon>Caenorhabditis</taxon>
    </lineage>
</organism>
<name>Q95Y42_CAEEL</name>